<evidence type="ECO:0000256" key="5">
    <source>
        <dbReference type="ARBA" id="ARBA00023136"/>
    </source>
</evidence>
<evidence type="ECO:0000256" key="6">
    <source>
        <dbReference type="SAM" id="MobiDB-lite"/>
    </source>
</evidence>
<comment type="subcellular location">
    <subcellularLocation>
        <location evidence="1">Cell membrane</location>
        <topology evidence="1">Multi-pass membrane protein</topology>
    </subcellularLocation>
</comment>
<keyword evidence="4 7" id="KW-1133">Transmembrane helix</keyword>
<dbReference type="OrthoDB" id="3539228at2"/>
<feature type="transmembrane region" description="Helical" evidence="7">
    <location>
        <begin position="330"/>
        <end position="349"/>
    </location>
</feature>
<evidence type="ECO:0000256" key="1">
    <source>
        <dbReference type="ARBA" id="ARBA00004651"/>
    </source>
</evidence>
<feature type="transmembrane region" description="Helical" evidence="7">
    <location>
        <begin position="97"/>
        <end position="126"/>
    </location>
</feature>
<comment type="caution">
    <text evidence="9">The sequence shown here is derived from an EMBL/GenBank/DDBJ whole genome shotgun (WGS) entry which is preliminary data.</text>
</comment>
<dbReference type="RefSeq" id="WP_153523218.1">
    <property type="nucleotide sequence ID" value="NZ_JBEPDZ010000008.1"/>
</dbReference>
<dbReference type="Proteomes" id="UP000419138">
    <property type="component" value="Unassembled WGS sequence"/>
</dbReference>
<feature type="transmembrane region" description="Helical" evidence="7">
    <location>
        <begin position="304"/>
        <end position="324"/>
    </location>
</feature>
<feature type="domain" description="Major facilitator superfamily (MFS) profile" evidence="8">
    <location>
        <begin position="1"/>
        <end position="418"/>
    </location>
</feature>
<dbReference type="InterPro" id="IPR011701">
    <property type="entry name" value="MFS"/>
</dbReference>
<evidence type="ECO:0000256" key="4">
    <source>
        <dbReference type="ARBA" id="ARBA00022989"/>
    </source>
</evidence>
<dbReference type="InterPro" id="IPR036259">
    <property type="entry name" value="MFS_trans_sf"/>
</dbReference>
<accession>A0A646KH60</accession>
<feature type="transmembrane region" description="Helical" evidence="7">
    <location>
        <begin position="395"/>
        <end position="418"/>
    </location>
</feature>
<dbReference type="PANTHER" id="PTHR23513:SF11">
    <property type="entry name" value="STAPHYLOFERRIN A TRANSPORTER"/>
    <property type="match status" value="1"/>
</dbReference>
<feature type="transmembrane region" description="Helical" evidence="7">
    <location>
        <begin position="280"/>
        <end position="297"/>
    </location>
</feature>
<dbReference type="InterPro" id="IPR020846">
    <property type="entry name" value="MFS_dom"/>
</dbReference>
<feature type="transmembrane region" description="Helical" evidence="7">
    <location>
        <begin position="41"/>
        <end position="59"/>
    </location>
</feature>
<protein>
    <submittedName>
        <fullName evidence="9">MFS transporter</fullName>
    </submittedName>
</protein>
<feature type="transmembrane region" description="Helical" evidence="7">
    <location>
        <begin position="138"/>
        <end position="158"/>
    </location>
</feature>
<reference evidence="9 10" key="1">
    <citation type="submission" date="2019-05" db="EMBL/GenBank/DDBJ databases">
        <title>Comparative genomics and metabolomics analyses of clavulanic acid producing Streptomyces species provides insight into specialized metabolism and evolution of beta-lactam biosynthetic gene clusters.</title>
        <authorList>
            <person name="Moore M.A."/>
            <person name="Cruz-Morales P."/>
            <person name="Barona Gomez F."/>
            <person name="Kapil T."/>
        </authorList>
    </citation>
    <scope>NUCLEOTIDE SEQUENCE [LARGE SCALE GENOMIC DNA]</scope>
    <source>
        <strain evidence="9 10">NRRL 5741</strain>
    </source>
</reference>
<keyword evidence="3 7" id="KW-0812">Transmembrane</keyword>
<keyword evidence="10" id="KW-1185">Reference proteome</keyword>
<evidence type="ECO:0000313" key="9">
    <source>
        <dbReference type="EMBL" id="MQT01400.1"/>
    </source>
</evidence>
<evidence type="ECO:0000256" key="3">
    <source>
        <dbReference type="ARBA" id="ARBA00022692"/>
    </source>
</evidence>
<organism evidence="9 10">
    <name type="scientific">Streptomyces jumonjinensis</name>
    <dbReference type="NCBI Taxonomy" id="1945"/>
    <lineage>
        <taxon>Bacteria</taxon>
        <taxon>Bacillati</taxon>
        <taxon>Actinomycetota</taxon>
        <taxon>Actinomycetes</taxon>
        <taxon>Kitasatosporales</taxon>
        <taxon>Streptomycetaceae</taxon>
        <taxon>Streptomyces</taxon>
    </lineage>
</organism>
<dbReference type="SUPFAM" id="SSF103473">
    <property type="entry name" value="MFS general substrate transporter"/>
    <property type="match status" value="1"/>
</dbReference>
<gene>
    <name evidence="9" type="ORF">FF041_14610</name>
</gene>
<name>A0A646KH60_STRJU</name>
<evidence type="ECO:0000256" key="7">
    <source>
        <dbReference type="SAM" id="Phobius"/>
    </source>
</evidence>
<feature type="transmembrane region" description="Helical" evidence="7">
    <location>
        <begin position="247"/>
        <end position="268"/>
    </location>
</feature>
<dbReference type="GO" id="GO:0005886">
    <property type="term" value="C:plasma membrane"/>
    <property type="evidence" value="ECO:0007669"/>
    <property type="project" value="UniProtKB-SubCell"/>
</dbReference>
<evidence type="ECO:0000313" key="10">
    <source>
        <dbReference type="Proteomes" id="UP000419138"/>
    </source>
</evidence>
<dbReference type="Pfam" id="PF07690">
    <property type="entry name" value="MFS_1"/>
    <property type="match status" value="1"/>
</dbReference>
<feature type="region of interest" description="Disordered" evidence="6">
    <location>
        <begin position="190"/>
        <end position="223"/>
    </location>
</feature>
<dbReference type="Gene3D" id="1.20.1250.20">
    <property type="entry name" value="MFS general substrate transporter like domains"/>
    <property type="match status" value="1"/>
</dbReference>
<feature type="transmembrane region" description="Helical" evidence="7">
    <location>
        <begin position="370"/>
        <end position="389"/>
    </location>
</feature>
<evidence type="ECO:0000256" key="2">
    <source>
        <dbReference type="ARBA" id="ARBA00022475"/>
    </source>
</evidence>
<sequence>MINLSPSVRLLAGRSCAVLATALIPLTLTLALVRTGSAADLGLVLACELVPMLLLLPVAGVAADRLPPRRVVFAADLVRAAAQFAIAAELFSGQARIPVLAVLSAVTGAAVAFGTPAVRTLVVAVIAEPERLRVNARLGIAQGLAGVAAPAVAGGLALTAGVGWAFLLTGALFLASAATLGRIAAPLAPPAPRTASGTTAERPRTASGTTAERPATASGTTAEPRMAAELREGWAEIRRHPWFLGNVLAHGVWHLASGLLLTLGPLIAVRDLGGETSWVLITQVGTAGMLLGVYAAGRLPVRRPLVVVAVGAALYALPLLAFALRLPVPVIAFAQFAAMAGLGALSPLWETELQRRVPREKLGRVGSCDTLISFAARPLGLALAVPLAAPAGAGLPLAVAAVLVAAANLAVLLLPGVASADSGRPRGPAGVDPKPESAA</sequence>
<dbReference type="GO" id="GO:0022857">
    <property type="term" value="F:transmembrane transporter activity"/>
    <property type="evidence" value="ECO:0007669"/>
    <property type="project" value="InterPro"/>
</dbReference>
<dbReference type="EMBL" id="VCLA01000121">
    <property type="protein sequence ID" value="MQT01400.1"/>
    <property type="molecule type" value="Genomic_DNA"/>
</dbReference>
<dbReference type="AlphaFoldDB" id="A0A646KH60"/>
<keyword evidence="2" id="KW-1003">Cell membrane</keyword>
<keyword evidence="5 7" id="KW-0472">Membrane</keyword>
<evidence type="ECO:0000259" key="8">
    <source>
        <dbReference type="PROSITE" id="PS50850"/>
    </source>
</evidence>
<feature type="transmembrane region" description="Helical" evidence="7">
    <location>
        <begin position="164"/>
        <end position="185"/>
    </location>
</feature>
<dbReference type="PANTHER" id="PTHR23513">
    <property type="entry name" value="INTEGRAL MEMBRANE EFFLUX PROTEIN-RELATED"/>
    <property type="match status" value="1"/>
</dbReference>
<proteinExistence type="predicted"/>
<dbReference type="PROSITE" id="PS50850">
    <property type="entry name" value="MFS"/>
    <property type="match status" value="1"/>
</dbReference>